<gene>
    <name evidence="1" type="ORF">ECRASSUSDP1_LOCUS27352</name>
</gene>
<comment type="caution">
    <text evidence="1">The sequence shown here is derived from an EMBL/GenBank/DDBJ whole genome shotgun (WGS) entry which is preliminary data.</text>
</comment>
<dbReference type="Proteomes" id="UP001295684">
    <property type="component" value="Unassembled WGS sequence"/>
</dbReference>
<protein>
    <submittedName>
        <fullName evidence="1">Uncharacterized protein</fullName>
    </submittedName>
</protein>
<name>A0AAD1Y779_EUPCR</name>
<evidence type="ECO:0000313" key="2">
    <source>
        <dbReference type="Proteomes" id="UP001295684"/>
    </source>
</evidence>
<proteinExistence type="predicted"/>
<organism evidence="1 2">
    <name type="scientific">Euplotes crassus</name>
    <dbReference type="NCBI Taxonomy" id="5936"/>
    <lineage>
        <taxon>Eukaryota</taxon>
        <taxon>Sar</taxon>
        <taxon>Alveolata</taxon>
        <taxon>Ciliophora</taxon>
        <taxon>Intramacronucleata</taxon>
        <taxon>Spirotrichea</taxon>
        <taxon>Hypotrichia</taxon>
        <taxon>Euplotida</taxon>
        <taxon>Euplotidae</taxon>
        <taxon>Moneuplotes</taxon>
    </lineage>
</organism>
<dbReference type="EMBL" id="CAMPGE010028225">
    <property type="protein sequence ID" value="CAI2385769.1"/>
    <property type="molecule type" value="Genomic_DNA"/>
</dbReference>
<accession>A0AAD1Y779</accession>
<dbReference type="AlphaFoldDB" id="A0AAD1Y779"/>
<sequence>MEHKSEMIREMNCKMRNPEEPTSPCEKLKRRSTSHVRSKLNSRALDTEGRNEFKNLYPSYQKRNIRKQASGDIISEDYTQTFVDYDTHQRKHSYTTRIMNKTRKQNPCNSLIGYIDYLGIFRCDVDPERKNGYIKEEIESDGHLLPMLFSRDEVSEWRKDIAFAWEILKGVYQSLKWCKNYEEEVIKKSSLKLCKYSDKRALNRVQMLILPFPEKEFSDLHHSIHHIEITSLNNPINIKSPS</sequence>
<reference evidence="1" key="1">
    <citation type="submission" date="2023-07" db="EMBL/GenBank/DDBJ databases">
        <authorList>
            <consortium name="AG Swart"/>
            <person name="Singh M."/>
            <person name="Singh A."/>
            <person name="Seah K."/>
            <person name="Emmerich C."/>
        </authorList>
    </citation>
    <scope>NUCLEOTIDE SEQUENCE</scope>
    <source>
        <strain evidence="1">DP1</strain>
    </source>
</reference>
<evidence type="ECO:0000313" key="1">
    <source>
        <dbReference type="EMBL" id="CAI2385769.1"/>
    </source>
</evidence>
<keyword evidence="2" id="KW-1185">Reference proteome</keyword>